<organism evidence="3 4">
    <name type="scientific">Ewingella americana</name>
    <dbReference type="NCBI Taxonomy" id="41202"/>
    <lineage>
        <taxon>Bacteria</taxon>
        <taxon>Pseudomonadati</taxon>
        <taxon>Pseudomonadota</taxon>
        <taxon>Gammaproteobacteria</taxon>
        <taxon>Enterobacterales</taxon>
        <taxon>Yersiniaceae</taxon>
        <taxon>Ewingella</taxon>
    </lineage>
</organism>
<comment type="caution">
    <text evidence="3">The sequence shown here is derived from an EMBL/GenBank/DDBJ whole genome shotgun (WGS) entry which is preliminary data.</text>
</comment>
<sequence length="232" mass="25402">MKTLGLIGGMSWESTVPYYRTINEHIKQQLGGLHSARLFLHSVDFYDIEQLQAKGDWQQAGKILGEAAHALARAGAEVIVVCTNTMHKVADDIERIGGLPLLHIADATAAKIKQQGLARIGLLGTKFTMEQDFYRGRLQDKHQIEVVTPDEADRDIVHRIIYEELCLGKICEASREEYRRIIGKLELQGVEGIILGCTEITLLVGAADAAVPVFDTTAIHALAAAEYALAAS</sequence>
<protein>
    <submittedName>
        <fullName evidence="3">Aspartate/glutamate racemase family protein</fullName>
    </submittedName>
</protein>
<dbReference type="InterPro" id="IPR004380">
    <property type="entry name" value="Asp_race"/>
</dbReference>
<dbReference type="Proteomes" id="UP000317663">
    <property type="component" value="Unassembled WGS sequence"/>
</dbReference>
<dbReference type="InterPro" id="IPR015942">
    <property type="entry name" value="Asp/Glu/hydantoin_racemase"/>
</dbReference>
<dbReference type="RefSeq" id="WP_140471088.1">
    <property type="nucleotide sequence ID" value="NZ_RCZD01000003.1"/>
</dbReference>
<dbReference type="NCBIfam" id="TIGR00035">
    <property type="entry name" value="asp_race"/>
    <property type="match status" value="1"/>
</dbReference>
<evidence type="ECO:0000313" key="3">
    <source>
        <dbReference type="EMBL" id="TPG63319.1"/>
    </source>
</evidence>
<keyword evidence="4" id="KW-1185">Reference proteome</keyword>
<evidence type="ECO:0000313" key="4">
    <source>
        <dbReference type="Proteomes" id="UP000317663"/>
    </source>
</evidence>
<accession>A0A502GMD0</accession>
<evidence type="ECO:0000256" key="2">
    <source>
        <dbReference type="ARBA" id="ARBA00023235"/>
    </source>
</evidence>
<dbReference type="EMBL" id="RCZD01000003">
    <property type="protein sequence ID" value="TPG63319.1"/>
    <property type="molecule type" value="Genomic_DNA"/>
</dbReference>
<comment type="similarity">
    <text evidence="1">Belongs to the aspartate/glutamate racemases family.</text>
</comment>
<dbReference type="AlphaFoldDB" id="A0A502GMD0"/>
<reference evidence="3 4" key="1">
    <citation type="journal article" date="2019" name="Environ. Microbiol.">
        <title>Species interactions and distinct microbial communities in high Arctic permafrost affected cryosols are associated with the CH4 and CO2 gas fluxes.</title>
        <authorList>
            <person name="Altshuler I."/>
            <person name="Hamel J."/>
            <person name="Turney S."/>
            <person name="Magnuson E."/>
            <person name="Levesque R."/>
            <person name="Greer C."/>
            <person name="Whyte L.G."/>
        </authorList>
    </citation>
    <scope>NUCLEOTIDE SEQUENCE [LARGE SCALE GENOMIC DNA]</scope>
    <source>
        <strain evidence="3 4">E4</strain>
    </source>
</reference>
<evidence type="ECO:0000256" key="1">
    <source>
        <dbReference type="ARBA" id="ARBA00007847"/>
    </source>
</evidence>
<gene>
    <name evidence="3" type="ORF">EAH77_07050</name>
</gene>
<name>A0A502GMD0_9GAMM</name>
<proteinExistence type="inferred from homology"/>
<dbReference type="Gene3D" id="3.40.50.1860">
    <property type="match status" value="2"/>
</dbReference>
<dbReference type="Pfam" id="PF01177">
    <property type="entry name" value="Asp_Glu_race"/>
    <property type="match status" value="1"/>
</dbReference>
<dbReference type="PANTHER" id="PTHR21198:SF7">
    <property type="entry name" value="ASPARTATE-GLUTAMATE RACEMASE FAMILY"/>
    <property type="match status" value="1"/>
</dbReference>
<dbReference type="GO" id="GO:0047661">
    <property type="term" value="F:amino-acid racemase activity"/>
    <property type="evidence" value="ECO:0007669"/>
    <property type="project" value="InterPro"/>
</dbReference>
<keyword evidence="2" id="KW-0413">Isomerase</keyword>
<dbReference type="PANTHER" id="PTHR21198">
    <property type="entry name" value="GLUTAMATE RACEMASE"/>
    <property type="match status" value="1"/>
</dbReference>
<dbReference type="OrthoDB" id="9803739at2"/>
<dbReference type="SUPFAM" id="SSF53681">
    <property type="entry name" value="Aspartate/glutamate racemase"/>
    <property type="match status" value="2"/>
</dbReference>
<dbReference type="InterPro" id="IPR001920">
    <property type="entry name" value="Asp/Glu_race"/>
</dbReference>